<dbReference type="EMBL" id="LAZR01015752">
    <property type="protein sequence ID" value="KKM07527.1"/>
    <property type="molecule type" value="Genomic_DNA"/>
</dbReference>
<organism evidence="1">
    <name type="scientific">marine sediment metagenome</name>
    <dbReference type="NCBI Taxonomy" id="412755"/>
    <lineage>
        <taxon>unclassified sequences</taxon>
        <taxon>metagenomes</taxon>
        <taxon>ecological metagenomes</taxon>
    </lineage>
</organism>
<name>A0A0F9HWM8_9ZZZZ</name>
<comment type="caution">
    <text evidence="1">The sequence shown here is derived from an EMBL/GenBank/DDBJ whole genome shotgun (WGS) entry which is preliminary data.</text>
</comment>
<evidence type="ECO:0000313" key="1">
    <source>
        <dbReference type="EMBL" id="KKM07527.1"/>
    </source>
</evidence>
<reference evidence="1" key="1">
    <citation type="journal article" date="2015" name="Nature">
        <title>Complex archaea that bridge the gap between prokaryotes and eukaryotes.</title>
        <authorList>
            <person name="Spang A."/>
            <person name="Saw J.H."/>
            <person name="Jorgensen S.L."/>
            <person name="Zaremba-Niedzwiedzka K."/>
            <person name="Martijn J."/>
            <person name="Lind A.E."/>
            <person name="van Eijk R."/>
            <person name="Schleper C."/>
            <person name="Guy L."/>
            <person name="Ettema T.J."/>
        </authorList>
    </citation>
    <scope>NUCLEOTIDE SEQUENCE</scope>
</reference>
<sequence length="267" mass="27939">MGTTKVTNNLLESGRMLRGYLAGLGLGNNGTDAANDIDIAVGEARNADNDGDLTLASALTKQIDASWAAGTNAGGLSSSLTLTDDTWYHVHLILVTGVADIGFDTSIVAANLVADHSATEYRRIGSVRRGTATNLAFSQVGDEFLWDDPPGDVDVTNLGTTSVTYTLTVPTGLQLIAVINAFGSRILPLDIYIRSLDANDEAVAQGTAPFPNLSAVNTEPGGAISTDAGIFRVRTNTSGQIAARSIDASTTLRIATLGWIDRRGRDD</sequence>
<accession>A0A0F9HWM8</accession>
<dbReference type="AlphaFoldDB" id="A0A0F9HWM8"/>
<proteinExistence type="predicted"/>
<gene>
    <name evidence="1" type="ORF">LCGC14_1733030</name>
</gene>
<protein>
    <submittedName>
        <fullName evidence="1">Uncharacterized protein</fullName>
    </submittedName>
</protein>